<dbReference type="GO" id="GO:0003676">
    <property type="term" value="F:nucleic acid binding"/>
    <property type="evidence" value="ECO:0007669"/>
    <property type="project" value="InterPro"/>
</dbReference>
<evidence type="ECO:0000259" key="1">
    <source>
        <dbReference type="PROSITE" id="PS50879"/>
    </source>
</evidence>
<organism evidence="2">
    <name type="scientific">Sesamum radiatum</name>
    <name type="common">Black benniseed</name>
    <dbReference type="NCBI Taxonomy" id="300843"/>
    <lineage>
        <taxon>Eukaryota</taxon>
        <taxon>Viridiplantae</taxon>
        <taxon>Streptophyta</taxon>
        <taxon>Embryophyta</taxon>
        <taxon>Tracheophyta</taxon>
        <taxon>Spermatophyta</taxon>
        <taxon>Magnoliopsida</taxon>
        <taxon>eudicotyledons</taxon>
        <taxon>Gunneridae</taxon>
        <taxon>Pentapetalae</taxon>
        <taxon>asterids</taxon>
        <taxon>lamiids</taxon>
        <taxon>Lamiales</taxon>
        <taxon>Pedaliaceae</taxon>
        <taxon>Sesamum</taxon>
    </lineage>
</organism>
<dbReference type="CDD" id="cd06222">
    <property type="entry name" value="RNase_H_like"/>
    <property type="match status" value="1"/>
</dbReference>
<dbReference type="Gene3D" id="3.30.420.10">
    <property type="entry name" value="Ribonuclease H-like superfamily/Ribonuclease H"/>
    <property type="match status" value="1"/>
</dbReference>
<dbReference type="PANTHER" id="PTHR47723">
    <property type="entry name" value="OS05G0353850 PROTEIN"/>
    <property type="match status" value="1"/>
</dbReference>
<gene>
    <name evidence="2" type="ORF">Sradi_4418400</name>
</gene>
<dbReference type="Pfam" id="PF13456">
    <property type="entry name" value="RVT_3"/>
    <property type="match status" value="1"/>
</dbReference>
<dbReference type="AlphaFoldDB" id="A0AAW2NRN9"/>
<name>A0AAW2NRN9_SESRA</name>
<feature type="domain" description="RNase H type-1" evidence="1">
    <location>
        <begin position="38"/>
        <end position="144"/>
    </location>
</feature>
<accession>A0AAW2NRN9</accession>
<dbReference type="InterPro" id="IPR036397">
    <property type="entry name" value="RNaseH_sf"/>
</dbReference>
<reference evidence="2" key="2">
    <citation type="journal article" date="2024" name="Plant">
        <title>Genomic evolution and insights into agronomic trait innovations of Sesamum species.</title>
        <authorList>
            <person name="Miao H."/>
            <person name="Wang L."/>
            <person name="Qu L."/>
            <person name="Liu H."/>
            <person name="Sun Y."/>
            <person name="Le M."/>
            <person name="Wang Q."/>
            <person name="Wei S."/>
            <person name="Zheng Y."/>
            <person name="Lin W."/>
            <person name="Duan Y."/>
            <person name="Cao H."/>
            <person name="Xiong S."/>
            <person name="Wang X."/>
            <person name="Wei L."/>
            <person name="Li C."/>
            <person name="Ma Q."/>
            <person name="Ju M."/>
            <person name="Zhao R."/>
            <person name="Li G."/>
            <person name="Mu C."/>
            <person name="Tian Q."/>
            <person name="Mei H."/>
            <person name="Zhang T."/>
            <person name="Gao T."/>
            <person name="Zhang H."/>
        </authorList>
    </citation>
    <scope>NUCLEOTIDE SEQUENCE</scope>
    <source>
        <strain evidence="2">G02</strain>
    </source>
</reference>
<dbReference type="SUPFAM" id="SSF53098">
    <property type="entry name" value="Ribonuclease H-like"/>
    <property type="match status" value="1"/>
</dbReference>
<dbReference type="InterPro" id="IPR053151">
    <property type="entry name" value="RNase_H-like"/>
</dbReference>
<proteinExistence type="predicted"/>
<dbReference type="GO" id="GO:0004523">
    <property type="term" value="F:RNA-DNA hybrid ribonuclease activity"/>
    <property type="evidence" value="ECO:0007669"/>
    <property type="project" value="InterPro"/>
</dbReference>
<dbReference type="InterPro" id="IPR044730">
    <property type="entry name" value="RNase_H-like_dom_plant"/>
</dbReference>
<reference evidence="2" key="1">
    <citation type="submission" date="2020-06" db="EMBL/GenBank/DDBJ databases">
        <authorList>
            <person name="Li T."/>
            <person name="Hu X."/>
            <person name="Zhang T."/>
            <person name="Song X."/>
            <person name="Zhang H."/>
            <person name="Dai N."/>
            <person name="Sheng W."/>
            <person name="Hou X."/>
            <person name="Wei L."/>
        </authorList>
    </citation>
    <scope>NUCLEOTIDE SEQUENCE</scope>
    <source>
        <strain evidence="2">G02</strain>
        <tissue evidence="2">Leaf</tissue>
    </source>
</reference>
<comment type="caution">
    <text evidence="2">The sequence shown here is derived from an EMBL/GenBank/DDBJ whole genome shotgun (WGS) entry which is preliminary data.</text>
</comment>
<dbReference type="EMBL" id="JACGWJ010000019">
    <property type="protein sequence ID" value="KAL0345871.1"/>
    <property type="molecule type" value="Genomic_DNA"/>
</dbReference>
<sequence length="144" mass="16339">MKTEYAQGDLFTMNSFHIHFQPKAQRQQAIIVHWRTPQEGWYKLNTDGASKGNPGISDAGGILRDQFGRVIFAFQEPLGNTINTQAELRAIHRGLQICTDKGLHNIWIKIDAMVIIKLILHLNKVHGISSLHSKVSIRFEPDEL</sequence>
<dbReference type="PANTHER" id="PTHR47723:SF19">
    <property type="entry name" value="POLYNUCLEOTIDYL TRANSFERASE, RIBONUCLEASE H-LIKE SUPERFAMILY PROTEIN"/>
    <property type="match status" value="1"/>
</dbReference>
<dbReference type="InterPro" id="IPR002156">
    <property type="entry name" value="RNaseH_domain"/>
</dbReference>
<evidence type="ECO:0000313" key="2">
    <source>
        <dbReference type="EMBL" id="KAL0345871.1"/>
    </source>
</evidence>
<protein>
    <submittedName>
        <fullName evidence="2">Ribonuclease H protein</fullName>
    </submittedName>
</protein>
<dbReference type="PROSITE" id="PS50879">
    <property type="entry name" value="RNASE_H_1"/>
    <property type="match status" value="1"/>
</dbReference>
<dbReference type="InterPro" id="IPR012337">
    <property type="entry name" value="RNaseH-like_sf"/>
</dbReference>